<accession>M1UI03</accession>
<sequence length="240" mass="25554">MADDWLEALEKSNVQKIKPVALPDVDEKAEDAPKIAPVTAPTREKKTPSPRTKRTSRSTMALLTTTGVLVVIGIGSLAALSYFTGQPIASNNAHNEVAETSLAQTSEMPGTSPLKTSDPASVGNACDSSTPTVAEEKTIRGAITEFETAYFARDSERLVSSTTQTSPLRKQNWDTVLAEAAPDGTTWCAELGAVDDKTTTVDVDLTMTVPGKPPTTYQQRATGENTTDGWKLVALEARQG</sequence>
<dbReference type="Pfam" id="PF26527">
    <property type="entry name" value="DUF8176"/>
    <property type="match status" value="1"/>
</dbReference>
<keyword evidence="2" id="KW-0812">Transmembrane</keyword>
<evidence type="ECO:0000259" key="3">
    <source>
        <dbReference type="Pfam" id="PF26527"/>
    </source>
</evidence>
<evidence type="ECO:0000256" key="1">
    <source>
        <dbReference type="SAM" id="MobiDB-lite"/>
    </source>
</evidence>
<organism evidence="4 5">
    <name type="scientific">Corynebacterium callunae DSM 20147</name>
    <dbReference type="NCBI Taxonomy" id="1121353"/>
    <lineage>
        <taxon>Bacteria</taxon>
        <taxon>Bacillati</taxon>
        <taxon>Actinomycetota</taxon>
        <taxon>Actinomycetes</taxon>
        <taxon>Mycobacteriales</taxon>
        <taxon>Corynebacteriaceae</taxon>
        <taxon>Corynebacterium</taxon>
    </lineage>
</organism>
<dbReference type="PATRIC" id="fig|1121353.3.peg.2714"/>
<dbReference type="AlphaFoldDB" id="M1UI03"/>
<feature type="transmembrane region" description="Helical" evidence="2">
    <location>
        <begin position="61"/>
        <end position="83"/>
    </location>
</feature>
<keyword evidence="2" id="KW-0472">Membrane</keyword>
<dbReference type="KEGG" id="ccn:H924_13455"/>
<evidence type="ECO:0000313" key="4">
    <source>
        <dbReference type="EMBL" id="AGG68080.1"/>
    </source>
</evidence>
<gene>
    <name evidence="4" type="ORF">H924_13455</name>
</gene>
<reference evidence="4 5" key="1">
    <citation type="submission" date="2013-02" db="EMBL/GenBank/DDBJ databases">
        <title>The complete genome sequence of Corynebacterium callunae DSM 20147.</title>
        <authorList>
            <person name="Ruckert C."/>
            <person name="Albersmeier A."/>
            <person name="Kalinowski J."/>
        </authorList>
    </citation>
    <scope>NUCLEOTIDE SEQUENCE [LARGE SCALE GENOMIC DNA]</scope>
    <source>
        <strain evidence="4 5">DSM 20147</strain>
        <plasmid evidence="4 5">pCC2</plasmid>
    </source>
</reference>
<evidence type="ECO:0000313" key="5">
    <source>
        <dbReference type="Proteomes" id="UP000011760"/>
    </source>
</evidence>
<name>M1UI03_9CORY</name>
<dbReference type="InterPro" id="IPR058489">
    <property type="entry name" value="DUF8176"/>
</dbReference>
<geneLocation type="plasmid" evidence="4 5">
    <name>pCC2</name>
</geneLocation>
<protein>
    <recommendedName>
        <fullName evidence="3">DUF8176 domain-containing protein</fullName>
    </recommendedName>
</protein>
<feature type="region of interest" description="Disordered" evidence="1">
    <location>
        <begin position="103"/>
        <end position="133"/>
    </location>
</feature>
<dbReference type="RefSeq" id="WP_015453141.1">
    <property type="nucleotide sequence ID" value="NC_020553.1"/>
</dbReference>
<feature type="region of interest" description="Disordered" evidence="1">
    <location>
        <begin position="24"/>
        <end position="56"/>
    </location>
</feature>
<keyword evidence="4" id="KW-0614">Plasmid</keyword>
<feature type="domain" description="DUF8176" evidence="3">
    <location>
        <begin position="139"/>
        <end position="230"/>
    </location>
</feature>
<keyword evidence="2" id="KW-1133">Transmembrane helix</keyword>
<dbReference type="Proteomes" id="UP000011760">
    <property type="component" value="Plasmid pCC2"/>
</dbReference>
<evidence type="ECO:0000256" key="2">
    <source>
        <dbReference type="SAM" id="Phobius"/>
    </source>
</evidence>
<keyword evidence="5" id="KW-1185">Reference proteome</keyword>
<proteinExistence type="predicted"/>
<feature type="compositionally biased region" description="Polar residues" evidence="1">
    <location>
        <begin position="103"/>
        <end position="119"/>
    </location>
</feature>
<dbReference type="EMBL" id="CP004356">
    <property type="protein sequence ID" value="AGG68080.1"/>
    <property type="molecule type" value="Genomic_DNA"/>
</dbReference>
<dbReference type="HOGENOM" id="CLU_1154896_0_0_11"/>